<dbReference type="EMBL" id="JAWRVE010000015">
    <property type="protein sequence ID" value="KAL1876999.1"/>
    <property type="molecule type" value="Genomic_DNA"/>
</dbReference>
<comment type="caution">
    <text evidence="1">The sequence shown here is derived from an EMBL/GenBank/DDBJ whole genome shotgun (WGS) entry which is preliminary data.</text>
</comment>
<dbReference type="InterPro" id="IPR052058">
    <property type="entry name" value="Alcohol_O-acetyltransferase"/>
</dbReference>
<gene>
    <name evidence="1" type="primary">ATF1_1</name>
    <name evidence="1" type="ORF">Daus18300_002608</name>
</gene>
<evidence type="ECO:0000313" key="1">
    <source>
        <dbReference type="EMBL" id="KAL1876999.1"/>
    </source>
</evidence>
<dbReference type="Proteomes" id="UP001583177">
    <property type="component" value="Unassembled WGS sequence"/>
</dbReference>
<name>A0ABR3XLY7_9PEZI</name>
<dbReference type="Gene3D" id="3.30.559.10">
    <property type="entry name" value="Chloramphenicol acetyltransferase-like domain"/>
    <property type="match status" value="1"/>
</dbReference>
<dbReference type="Pfam" id="PF07247">
    <property type="entry name" value="AATase"/>
    <property type="match status" value="1"/>
</dbReference>
<dbReference type="SUPFAM" id="SSF52777">
    <property type="entry name" value="CoA-dependent acyltransferases"/>
    <property type="match status" value="1"/>
</dbReference>
<dbReference type="PANTHER" id="PTHR28037:SF1">
    <property type="entry name" value="ALCOHOL O-ACETYLTRANSFERASE 1-RELATED"/>
    <property type="match status" value="1"/>
</dbReference>
<sequence length="515" mass="57854">MARHLLGGRVTNRDKNTRIREMGGHEAYQTAIHTLDQYRGTVVACTYCLPPNLARPEGLETLQSKFYDAVARVVLAQPHLQVGIADENSKTPVFVRLDRLDLRNHVSWKPLGDSSHLEPLYLESMQTQLDSRYDHLDTQPGWRLIILHKVGAESMEVLYGWNHPHHDGMSGKIFHQQLLRNLNETFTQNKEPIPNVTQGSDSWIINLPDCSDKLPPNPELLSSWPMKPAFLLKTLWKELKPPSIFPPDNTHATWAPIKASPFATRFRTFTVDADTVAKLVGACRPHHTTLTGLVQALVLVYLTSALEDVEGFASMTPYDLRHILPSHPPQYPWLQPKDSMCNYVSIVDHEHDAELVATIRSKIPAQVMDASLPADIMEIVWSVSARVRQEIKARLDSGLLNDMIGIMKFVSDWRTQQQSKARKARHLSWVVTNLGVIDGGISNTRRGQEEESWALRRAELVLGADIASAVFAVSMMTVKDGQMSVTCSWQDCVVDPALGERLVGSLERWLNGIVA</sequence>
<dbReference type="PANTHER" id="PTHR28037">
    <property type="entry name" value="ALCOHOL O-ACETYLTRANSFERASE 1-RELATED"/>
    <property type="match status" value="1"/>
</dbReference>
<dbReference type="InterPro" id="IPR010828">
    <property type="entry name" value="Atf2/Sli1-like"/>
</dbReference>
<proteinExistence type="predicted"/>
<keyword evidence="2" id="KW-1185">Reference proteome</keyword>
<reference evidence="1 2" key="1">
    <citation type="journal article" date="2024" name="IMA Fungus">
        <title>IMA Genome - F19 : A genome assembly and annotation guide to empower mycologists, including annotated draft genome sequences of Ceratocystis pirilliformis, Diaporthe australafricana, Fusarium ophioides, Paecilomyces lecythidis, and Sporothrix stenoceras.</title>
        <authorList>
            <person name="Aylward J."/>
            <person name="Wilson A.M."/>
            <person name="Visagie C.M."/>
            <person name="Spraker J."/>
            <person name="Barnes I."/>
            <person name="Buitendag C."/>
            <person name="Ceriani C."/>
            <person name="Del Mar Angel L."/>
            <person name="du Plessis D."/>
            <person name="Fuchs T."/>
            <person name="Gasser K."/>
            <person name="Kramer D."/>
            <person name="Li W."/>
            <person name="Munsamy K."/>
            <person name="Piso A."/>
            <person name="Price J.L."/>
            <person name="Sonnekus B."/>
            <person name="Thomas C."/>
            <person name="van der Nest A."/>
            <person name="van Dijk A."/>
            <person name="van Heerden A."/>
            <person name="van Vuuren N."/>
            <person name="Yilmaz N."/>
            <person name="Duong T.A."/>
            <person name="van der Merwe N.A."/>
            <person name="Wingfield M.J."/>
            <person name="Wingfield B.D."/>
        </authorList>
    </citation>
    <scope>NUCLEOTIDE SEQUENCE [LARGE SCALE GENOMIC DNA]</scope>
    <source>
        <strain evidence="1 2">CMW 18300</strain>
    </source>
</reference>
<organism evidence="1 2">
    <name type="scientific">Diaporthe australafricana</name>
    <dbReference type="NCBI Taxonomy" id="127596"/>
    <lineage>
        <taxon>Eukaryota</taxon>
        <taxon>Fungi</taxon>
        <taxon>Dikarya</taxon>
        <taxon>Ascomycota</taxon>
        <taxon>Pezizomycotina</taxon>
        <taxon>Sordariomycetes</taxon>
        <taxon>Sordariomycetidae</taxon>
        <taxon>Diaporthales</taxon>
        <taxon>Diaporthaceae</taxon>
        <taxon>Diaporthe</taxon>
    </lineage>
</organism>
<evidence type="ECO:0000313" key="2">
    <source>
        <dbReference type="Proteomes" id="UP001583177"/>
    </source>
</evidence>
<dbReference type="Gene3D" id="3.30.559.30">
    <property type="entry name" value="Nonribosomal peptide synthetase, condensation domain"/>
    <property type="match status" value="1"/>
</dbReference>
<accession>A0ABR3XLY7</accession>
<protein>
    <submittedName>
        <fullName evidence="1">Alcohol acetyltransferase</fullName>
    </submittedName>
</protein>
<dbReference type="InterPro" id="IPR023213">
    <property type="entry name" value="CAT-like_dom_sf"/>
</dbReference>